<dbReference type="OrthoDB" id="5243635at2"/>
<name>A0A433MS86_9BURK</name>
<dbReference type="Pfam" id="PF13508">
    <property type="entry name" value="Acetyltransf_7"/>
    <property type="match status" value="1"/>
</dbReference>
<proteinExistence type="predicted"/>
<dbReference type="CDD" id="cd04301">
    <property type="entry name" value="NAT_SF"/>
    <property type="match status" value="1"/>
</dbReference>
<dbReference type="InterPro" id="IPR000182">
    <property type="entry name" value="GNAT_dom"/>
</dbReference>
<feature type="domain" description="N-acetyltransferase" evidence="1">
    <location>
        <begin position="15"/>
        <end position="163"/>
    </location>
</feature>
<dbReference type="AlphaFoldDB" id="A0A433MS86"/>
<reference evidence="2 3" key="1">
    <citation type="submission" date="2018-12" db="EMBL/GenBank/DDBJ databases">
        <title>The genome sequences of Variovorax guangxiensis DSM 27352.</title>
        <authorList>
            <person name="Gao J."/>
            <person name="Sun J."/>
        </authorList>
    </citation>
    <scope>NUCLEOTIDE SEQUENCE [LARGE SCALE GENOMIC DNA]</scope>
    <source>
        <strain evidence="2 3">DSM 27352</strain>
    </source>
</reference>
<dbReference type="Proteomes" id="UP000281118">
    <property type="component" value="Unassembled WGS sequence"/>
</dbReference>
<dbReference type="InterPro" id="IPR016181">
    <property type="entry name" value="Acyl_CoA_acyltransferase"/>
</dbReference>
<comment type="caution">
    <text evidence="2">The sequence shown here is derived from an EMBL/GenBank/DDBJ whole genome shotgun (WGS) entry which is preliminary data.</text>
</comment>
<evidence type="ECO:0000313" key="2">
    <source>
        <dbReference type="EMBL" id="RUR70757.1"/>
    </source>
</evidence>
<dbReference type="EMBL" id="RXFT01000015">
    <property type="protein sequence ID" value="RUR70757.1"/>
    <property type="molecule type" value="Genomic_DNA"/>
</dbReference>
<sequence length="168" mass="19239">MKRIMSAAQTPVFHLRSREGGAEENMVLAGIWRRAWISANRDVPHIEPIAHWLHRVHTEFGPPADVVLAEREGQVLAFMVLLVRREYVAQLFVEPHLRNQGLGKALLDEACVRIPNGWRLHVAAGNTSAQRFYERYGLERGAADRHPTSGRERIAYHWSPSRPPWRIA</sequence>
<dbReference type="SUPFAM" id="SSF55729">
    <property type="entry name" value="Acyl-CoA N-acyltransferases (Nat)"/>
    <property type="match status" value="1"/>
</dbReference>
<evidence type="ECO:0000259" key="1">
    <source>
        <dbReference type="PROSITE" id="PS51186"/>
    </source>
</evidence>
<protein>
    <submittedName>
        <fullName evidence="2">GNAT family N-acetyltransferase</fullName>
    </submittedName>
</protein>
<organism evidence="2 3">
    <name type="scientific">Variovorax guangxiensis</name>
    <dbReference type="NCBI Taxonomy" id="1775474"/>
    <lineage>
        <taxon>Bacteria</taxon>
        <taxon>Pseudomonadati</taxon>
        <taxon>Pseudomonadota</taxon>
        <taxon>Betaproteobacteria</taxon>
        <taxon>Burkholderiales</taxon>
        <taxon>Comamonadaceae</taxon>
        <taxon>Variovorax</taxon>
    </lineage>
</organism>
<evidence type="ECO:0000313" key="3">
    <source>
        <dbReference type="Proteomes" id="UP000281118"/>
    </source>
</evidence>
<dbReference type="GO" id="GO:0016747">
    <property type="term" value="F:acyltransferase activity, transferring groups other than amino-acyl groups"/>
    <property type="evidence" value="ECO:0007669"/>
    <property type="project" value="InterPro"/>
</dbReference>
<dbReference type="Gene3D" id="3.40.630.30">
    <property type="match status" value="1"/>
</dbReference>
<dbReference type="PROSITE" id="PS51186">
    <property type="entry name" value="GNAT"/>
    <property type="match status" value="1"/>
</dbReference>
<keyword evidence="2" id="KW-0808">Transferase</keyword>
<accession>A0A433MS86</accession>
<gene>
    <name evidence="2" type="ORF">EJP67_27225</name>
</gene>